<gene>
    <name evidence="1" type="ORF">CLUMA_CG012707</name>
</gene>
<dbReference type="AlphaFoldDB" id="A0A1J1IGQ6"/>
<protein>
    <submittedName>
        <fullName evidence="1">CLUMA_CG012707, isoform A</fullName>
    </submittedName>
</protein>
<reference evidence="1 2" key="1">
    <citation type="submission" date="2015-04" db="EMBL/GenBank/DDBJ databases">
        <authorList>
            <person name="Syromyatnikov M.Y."/>
            <person name="Popov V.N."/>
        </authorList>
    </citation>
    <scope>NUCLEOTIDE SEQUENCE [LARGE SCALE GENOMIC DNA]</scope>
</reference>
<proteinExistence type="predicted"/>
<organism evidence="1 2">
    <name type="scientific">Clunio marinus</name>
    <dbReference type="NCBI Taxonomy" id="568069"/>
    <lineage>
        <taxon>Eukaryota</taxon>
        <taxon>Metazoa</taxon>
        <taxon>Ecdysozoa</taxon>
        <taxon>Arthropoda</taxon>
        <taxon>Hexapoda</taxon>
        <taxon>Insecta</taxon>
        <taxon>Pterygota</taxon>
        <taxon>Neoptera</taxon>
        <taxon>Endopterygota</taxon>
        <taxon>Diptera</taxon>
        <taxon>Nematocera</taxon>
        <taxon>Chironomoidea</taxon>
        <taxon>Chironomidae</taxon>
        <taxon>Clunio</taxon>
    </lineage>
</organism>
<evidence type="ECO:0000313" key="1">
    <source>
        <dbReference type="EMBL" id="CRK99395.1"/>
    </source>
</evidence>
<accession>A0A1J1IGQ6</accession>
<keyword evidence="2" id="KW-1185">Reference proteome</keyword>
<name>A0A1J1IGQ6_9DIPT</name>
<sequence>MIIISSKMSLKFFQLTCTKCLFKTTLFFSTLTYDSYFSGFSQN</sequence>
<dbReference type="Proteomes" id="UP000183832">
    <property type="component" value="Unassembled WGS sequence"/>
</dbReference>
<evidence type="ECO:0000313" key="2">
    <source>
        <dbReference type="Proteomes" id="UP000183832"/>
    </source>
</evidence>
<dbReference type="EMBL" id="CVRI01000050">
    <property type="protein sequence ID" value="CRK99395.1"/>
    <property type="molecule type" value="Genomic_DNA"/>
</dbReference>